<comment type="caution">
    <text evidence="1">The sequence shown here is derived from an EMBL/GenBank/DDBJ whole genome shotgun (WGS) entry which is preliminary data.</text>
</comment>
<protein>
    <recommendedName>
        <fullName evidence="3">Alternate signal-mediated exported protein, CPF_0494 family</fullName>
    </recommendedName>
</protein>
<proteinExistence type="predicted"/>
<gene>
    <name evidence="1" type="ORF">JZO67_001568</name>
</gene>
<organism evidence="1 2">
    <name type="scientific">Candidatus Enterococcus ferrettii</name>
    <dbReference type="NCBI Taxonomy" id="2815324"/>
    <lineage>
        <taxon>Bacteria</taxon>
        <taxon>Bacillati</taxon>
        <taxon>Bacillota</taxon>
        <taxon>Bacilli</taxon>
        <taxon>Lactobacillales</taxon>
        <taxon>Enterococcaceae</taxon>
        <taxon>Enterococcus</taxon>
    </lineage>
</organism>
<evidence type="ECO:0000313" key="2">
    <source>
        <dbReference type="Proteomes" id="UP000664357"/>
    </source>
</evidence>
<accession>A0ABV0EP56</accession>
<evidence type="ECO:0000313" key="1">
    <source>
        <dbReference type="EMBL" id="MEO1769617.1"/>
    </source>
</evidence>
<sequence length="214" mass="23927">MKPQQSTPRRLIYLIVSVGLVLLLVSGSYLVYAAMTASDRKENDFQIGQVETKLEQVFDGNIKEISKSQSVEMKVSIKNAGTIKQFVRVMVLPEVRADVVGDPGSKQILPLAIGTDLTLEQLNTTDWKDGGDGYYYYVKEAVEPKKTTTALFDSIKLSDNLSDQYNDAEFSLTLKAETINCTENSYRQSWWQGNTPTEGPLKTIDDILKTKLDT</sequence>
<dbReference type="Proteomes" id="UP000664357">
    <property type="component" value="Unassembled WGS sequence"/>
</dbReference>
<dbReference type="RefSeq" id="WP_207700614.1">
    <property type="nucleotide sequence ID" value="NZ_JAFREL020000001.1"/>
</dbReference>
<keyword evidence="2" id="KW-1185">Reference proteome</keyword>
<dbReference type="EMBL" id="JAFREL020000001">
    <property type="protein sequence ID" value="MEO1769617.1"/>
    <property type="molecule type" value="Genomic_DNA"/>
</dbReference>
<reference evidence="1 2" key="1">
    <citation type="submission" date="2024-02" db="EMBL/GenBank/DDBJ databases">
        <title>The Genome Sequence of Enterococcus sp. DIV0159.</title>
        <authorList>
            <person name="Earl A."/>
            <person name="Manson A."/>
            <person name="Gilmore M."/>
            <person name="Sanders J."/>
            <person name="Shea T."/>
            <person name="Howe W."/>
            <person name="Livny J."/>
            <person name="Cuomo C."/>
            <person name="Neafsey D."/>
            <person name="Birren B."/>
        </authorList>
    </citation>
    <scope>NUCLEOTIDE SEQUENCE [LARGE SCALE GENOMIC DNA]</scope>
    <source>
        <strain evidence="1 2">665A</strain>
    </source>
</reference>
<evidence type="ECO:0008006" key="3">
    <source>
        <dbReference type="Google" id="ProtNLM"/>
    </source>
</evidence>
<name>A0ABV0EP56_9ENTE</name>